<protein>
    <submittedName>
        <fullName evidence="1">Transcription initiation factor IIB</fullName>
    </submittedName>
</protein>
<name>A0A5B9DF87_9ARCH</name>
<dbReference type="SUPFAM" id="SSF47954">
    <property type="entry name" value="Cyclin-like"/>
    <property type="match status" value="1"/>
</dbReference>
<evidence type="ECO:0000313" key="1">
    <source>
        <dbReference type="EMBL" id="QEE17715.1"/>
    </source>
</evidence>
<organism evidence="1">
    <name type="scientific">Promethearchaeum syntrophicum</name>
    <dbReference type="NCBI Taxonomy" id="2594042"/>
    <lineage>
        <taxon>Archaea</taxon>
        <taxon>Promethearchaeati</taxon>
        <taxon>Promethearchaeota</taxon>
        <taxon>Promethearchaeia</taxon>
        <taxon>Promethearchaeales</taxon>
        <taxon>Promethearchaeaceae</taxon>
        <taxon>Promethearchaeum</taxon>
    </lineage>
</organism>
<dbReference type="GO" id="GO:0003743">
    <property type="term" value="F:translation initiation factor activity"/>
    <property type="evidence" value="ECO:0007669"/>
    <property type="project" value="UniProtKB-KW"/>
</dbReference>
<dbReference type="CDD" id="cd00043">
    <property type="entry name" value="CYCLIN_SF"/>
    <property type="match status" value="1"/>
</dbReference>
<reference evidence="1" key="1">
    <citation type="journal article" date="2020" name="Nature">
        <title>Isolation of an archaeon at the prokaryote-eukaryote interface.</title>
        <authorList>
            <person name="Imachi H."/>
            <person name="Nobu M.K."/>
            <person name="Nakahara N."/>
            <person name="Morono Y."/>
            <person name="Ogawara M."/>
            <person name="Takaki Y."/>
            <person name="Takano Y."/>
            <person name="Uematsu K."/>
            <person name="Ikuta T."/>
            <person name="Ito M."/>
            <person name="Matsui Y."/>
            <person name="Miyazaki M."/>
            <person name="Murata K."/>
            <person name="Saito Y."/>
            <person name="Sakai S."/>
            <person name="Song C."/>
            <person name="Tasumi E."/>
            <person name="Yamanaka Y."/>
            <person name="Yamaguchi T."/>
            <person name="Kamagata Y."/>
            <person name="Tamaki H."/>
            <person name="Takai K."/>
        </authorList>
    </citation>
    <scope>NUCLEOTIDE SEQUENCE [LARGE SCALE GENOMIC DNA]</scope>
    <source>
        <strain evidence="1">MK-D1</strain>
    </source>
</reference>
<sequence>MVTYSKKEMVNLSNLHNSYFSIESFPNFLILNTPKKYNSRKMNTTKFSKVKIDNKHHIISSYHTGDLVCDRCGMVFGRIYNNGAGNHTDPRKRYLYKTPNKFSKRENIQEYLGLISSTVINLDLPLIILNRSMNYFLKATDIIDIKNKHKDTKELYALSCILYSLNELHCMVFPKELLGACYHIIKKKELKIKIHNFSRIYHDLTDKLQLKKLVLGPAYYLHWLSEKFTINKNCVDMVKTILTKTTKNLSPNKQMNSGIAAGVFYVNSKINNLQISQEQIANELRISTGTVCEYTKEINGVLSGMYCKKRKSKLKDKDFLHLKRELGKFESKYK</sequence>
<gene>
    <name evidence="1" type="ORF">DSAG12_03553</name>
</gene>
<dbReference type="InterPro" id="IPR036915">
    <property type="entry name" value="Cyclin-like_sf"/>
</dbReference>
<dbReference type="AlphaFoldDB" id="A0A5B9DF87"/>
<dbReference type="EMBL" id="CP042905">
    <property type="protein sequence ID" value="QEE17715.1"/>
    <property type="molecule type" value="Genomic_DNA"/>
</dbReference>
<proteinExistence type="predicted"/>
<keyword evidence="1" id="KW-0396">Initiation factor</keyword>
<accession>A0A5B9DF87</accession>
<keyword evidence="1" id="KW-0648">Protein biosynthesis</keyword>